<feature type="compositionally biased region" description="Low complexity" evidence="2">
    <location>
        <begin position="95"/>
        <end position="119"/>
    </location>
</feature>
<dbReference type="InterPro" id="IPR009009">
    <property type="entry name" value="RlpA-like_DPBB"/>
</dbReference>
<protein>
    <submittedName>
        <fullName evidence="4">Expansin (Peptidoglycan-binding protein)</fullName>
    </submittedName>
</protein>
<dbReference type="NCBIfam" id="NF041144">
    <property type="entry name" value="expansin_EXLX1"/>
    <property type="match status" value="1"/>
</dbReference>
<dbReference type="PANTHER" id="PTHR31836:SF21">
    <property type="entry name" value="EXPANSIN-LIKE PROTEIN 7"/>
    <property type="match status" value="1"/>
</dbReference>
<name>A0ABT9NZG1_9ACTN</name>
<dbReference type="RefSeq" id="WP_307240013.1">
    <property type="nucleotide sequence ID" value="NZ_JAUSQZ010000001.1"/>
</dbReference>
<dbReference type="Proteomes" id="UP001235712">
    <property type="component" value="Unassembled WGS sequence"/>
</dbReference>
<gene>
    <name evidence="4" type="ORF">J2S57_001582</name>
</gene>
<keyword evidence="1" id="KW-0732">Signal</keyword>
<dbReference type="Pfam" id="PF03330">
    <property type="entry name" value="DPBB_1"/>
    <property type="match status" value="1"/>
</dbReference>
<dbReference type="SUPFAM" id="SSF50685">
    <property type="entry name" value="Barwin-like endoglucanases"/>
    <property type="match status" value="1"/>
</dbReference>
<evidence type="ECO:0000313" key="4">
    <source>
        <dbReference type="EMBL" id="MDP9825833.1"/>
    </source>
</evidence>
<dbReference type="Gene3D" id="2.60.40.760">
    <property type="entry name" value="Expansin, cellulose-binding-like domain"/>
    <property type="match status" value="1"/>
</dbReference>
<evidence type="ECO:0000256" key="2">
    <source>
        <dbReference type="SAM" id="MobiDB-lite"/>
    </source>
</evidence>
<dbReference type="SUPFAM" id="SSF49590">
    <property type="entry name" value="PHL pollen allergen"/>
    <property type="match status" value="1"/>
</dbReference>
<dbReference type="EMBL" id="JAUSQZ010000001">
    <property type="protein sequence ID" value="MDP9825833.1"/>
    <property type="molecule type" value="Genomic_DNA"/>
</dbReference>
<keyword evidence="5" id="KW-1185">Reference proteome</keyword>
<organism evidence="4 5">
    <name type="scientific">Kineosporia succinea</name>
    <dbReference type="NCBI Taxonomy" id="84632"/>
    <lineage>
        <taxon>Bacteria</taxon>
        <taxon>Bacillati</taxon>
        <taxon>Actinomycetota</taxon>
        <taxon>Actinomycetes</taxon>
        <taxon>Kineosporiales</taxon>
        <taxon>Kineosporiaceae</taxon>
        <taxon>Kineosporia</taxon>
    </lineage>
</organism>
<dbReference type="Gene3D" id="2.40.40.10">
    <property type="entry name" value="RlpA-like domain"/>
    <property type="match status" value="1"/>
</dbReference>
<comment type="caution">
    <text evidence="4">The sequence shown here is derived from an EMBL/GenBank/DDBJ whole genome shotgun (WGS) entry which is preliminary data.</text>
</comment>
<dbReference type="CDD" id="cd22272">
    <property type="entry name" value="DPBB_EXLX1-like"/>
    <property type="match status" value="1"/>
</dbReference>
<sequence>MSRKKMDARAAAALVAFAVVAVTGGVFYARSGSDAGQAQLVLSRPDVAIATQSAQAPDDAPDSGADPTTSPSASVSPSAKPRPKPKKTAEKEEPLTAAATSPTKKAAAPKKAASSSKVAADTSGDRIVFGQTYDGIATFYGATGAGNCSYDPTTDLMVAAMNEQDYQGSQACGAYVDVTGPAGNTVRVKIVDRCPECRPGHIDLSAQAFAKLAEPVEGRIDITWKMVSPSLSGPVKYVYKEGSTQWWCGIQVRDHRNPIRKVELKGPNGWITLDRQMYNYFLSANGEGCGGTVRITDIQGNQLTDSGISIKPLVEQSGAGQLPAA</sequence>
<dbReference type="InterPro" id="IPR051477">
    <property type="entry name" value="Expansin_CellWall"/>
</dbReference>
<accession>A0ABT9NZG1</accession>
<evidence type="ECO:0000259" key="3">
    <source>
        <dbReference type="Pfam" id="PF03330"/>
    </source>
</evidence>
<evidence type="ECO:0000313" key="5">
    <source>
        <dbReference type="Proteomes" id="UP001235712"/>
    </source>
</evidence>
<evidence type="ECO:0000256" key="1">
    <source>
        <dbReference type="ARBA" id="ARBA00022729"/>
    </source>
</evidence>
<proteinExistence type="predicted"/>
<feature type="domain" description="RlpA-like protein double-psi beta-barrel" evidence="3">
    <location>
        <begin position="171"/>
        <end position="223"/>
    </location>
</feature>
<reference evidence="4 5" key="1">
    <citation type="submission" date="2023-07" db="EMBL/GenBank/DDBJ databases">
        <title>Sequencing the genomes of 1000 actinobacteria strains.</title>
        <authorList>
            <person name="Klenk H.-P."/>
        </authorList>
    </citation>
    <scope>NUCLEOTIDE SEQUENCE [LARGE SCALE GENOMIC DNA]</scope>
    <source>
        <strain evidence="4 5">DSM 44388</strain>
    </source>
</reference>
<feature type="compositionally biased region" description="Low complexity" evidence="2">
    <location>
        <begin position="50"/>
        <end position="79"/>
    </location>
</feature>
<dbReference type="PANTHER" id="PTHR31836">
    <property type="match status" value="1"/>
</dbReference>
<feature type="region of interest" description="Disordered" evidence="2">
    <location>
        <begin position="50"/>
        <end position="119"/>
    </location>
</feature>
<dbReference type="InterPro" id="IPR049818">
    <property type="entry name" value="Expansin_EXLX1-like"/>
</dbReference>
<dbReference type="InterPro" id="IPR036749">
    <property type="entry name" value="Expansin_CBD_sf"/>
</dbReference>
<dbReference type="InterPro" id="IPR036908">
    <property type="entry name" value="RlpA-like_sf"/>
</dbReference>